<feature type="non-terminal residue" evidence="1">
    <location>
        <position position="221"/>
    </location>
</feature>
<dbReference type="EMBL" id="AJWZ01009919">
    <property type="protein sequence ID" value="EKC49941.1"/>
    <property type="molecule type" value="Genomic_DNA"/>
</dbReference>
<organism evidence="1">
    <name type="scientific">human gut metagenome</name>
    <dbReference type="NCBI Taxonomy" id="408170"/>
    <lineage>
        <taxon>unclassified sequences</taxon>
        <taxon>metagenomes</taxon>
        <taxon>organismal metagenomes</taxon>
    </lineage>
</organism>
<gene>
    <name evidence="1" type="ORF">OBE_14379</name>
</gene>
<sequence length="221" mass="25063">TNADKELYLHNSEGNNPTSYTVYSTLNQMMIIGRYYNAADQVSGATLPDDTYTFTTTDRPWYGMYMSAAEVNLYLAEFAMLNNQEAQAKTYYDKALALSVQSYDALAKDNQVAYYSNVQGCFGYDPNEGAIDLKDGEIEAMMSSEKYAFTGTAAEKLEKIYLQEMLHFTLYPNEVYITARRSGYPSYHSTILPRIDYAEVPATSIPRRSRQEQLLMMILLG</sequence>
<accession>K1SRQ6</accession>
<name>K1SRQ6_9ZZZZ</name>
<comment type="caution">
    <text evidence="1">The sequence shown here is derived from an EMBL/GenBank/DDBJ whole genome shotgun (WGS) entry which is preliminary data.</text>
</comment>
<proteinExistence type="predicted"/>
<dbReference type="SUPFAM" id="SSF48452">
    <property type="entry name" value="TPR-like"/>
    <property type="match status" value="1"/>
</dbReference>
<feature type="non-terminal residue" evidence="1">
    <location>
        <position position="1"/>
    </location>
</feature>
<evidence type="ECO:0000313" key="1">
    <source>
        <dbReference type="EMBL" id="EKC49941.1"/>
    </source>
</evidence>
<reference evidence="1" key="1">
    <citation type="journal article" date="2013" name="Environ. Microbiol.">
        <title>Microbiota from the distal guts of lean and obese adolescents exhibit partial functional redundancy besides clear differences in community structure.</title>
        <authorList>
            <person name="Ferrer M."/>
            <person name="Ruiz A."/>
            <person name="Lanza F."/>
            <person name="Haange S.B."/>
            <person name="Oberbach A."/>
            <person name="Till H."/>
            <person name="Bargiela R."/>
            <person name="Campoy C."/>
            <person name="Segura M.T."/>
            <person name="Richter M."/>
            <person name="von Bergen M."/>
            <person name="Seifert J."/>
            <person name="Suarez A."/>
        </authorList>
    </citation>
    <scope>NUCLEOTIDE SEQUENCE</scope>
</reference>
<dbReference type="Gene3D" id="1.20.120.840">
    <property type="entry name" value="SusD-like, tetratrico peptide repeats domain"/>
    <property type="match status" value="1"/>
</dbReference>
<protein>
    <submittedName>
        <fullName evidence="1">Uncharacterized protein</fullName>
    </submittedName>
</protein>
<dbReference type="InterPro" id="IPR011990">
    <property type="entry name" value="TPR-like_helical_dom_sf"/>
</dbReference>
<dbReference type="AlphaFoldDB" id="K1SRQ6"/>